<proteinExistence type="predicted"/>
<evidence type="ECO:0000313" key="2">
    <source>
        <dbReference type="EMBL" id="ABT14974.1"/>
    </source>
</evidence>
<feature type="transmembrane region" description="Helical" evidence="1">
    <location>
        <begin position="6"/>
        <end position="24"/>
    </location>
</feature>
<dbReference type="EMBL" id="DQ491002">
    <property type="protein sequence ID" value="ABT14974.1"/>
    <property type="molecule type" value="Genomic_DNA"/>
</dbReference>
<evidence type="ECO:0000313" key="3">
    <source>
        <dbReference type="Proteomes" id="UP000202419"/>
    </source>
</evidence>
<keyword evidence="1" id="KW-0812">Transmembrane</keyword>
<dbReference type="Proteomes" id="UP000202419">
    <property type="component" value="Segment"/>
</dbReference>
<dbReference type="GeneID" id="5658838"/>
<dbReference type="Pfam" id="PF25630">
    <property type="entry name" value="Phycodna_minor_capsid"/>
    <property type="match status" value="1"/>
</dbReference>
<dbReference type="RefSeq" id="YP_001497771.1">
    <property type="nucleotide sequence ID" value="NC_009898.1"/>
</dbReference>
<accession>A7IXA0</accession>
<protein>
    <submittedName>
        <fullName evidence="2">Uncharacterized protein B575R</fullName>
    </submittedName>
</protein>
<dbReference type="InterPro" id="IPR057922">
    <property type="entry name" value="P12/P13"/>
</dbReference>
<sequence>MNTKTLILIVGVCIALAVSIYLFMNMKRKETWYSRTRDDNAANSKIWNATVAKGLKGIAEENEELRKMYPYLGYGDFTGMVCKGPNNVGCTAYSNYTR</sequence>
<evidence type="ECO:0000256" key="1">
    <source>
        <dbReference type="SAM" id="Phobius"/>
    </source>
</evidence>
<dbReference type="KEGG" id="vg:5658838"/>
<gene>
    <name evidence="2" type="primary">B575R</name>
    <name evidence="2" type="ORF">NY2A_B575R</name>
</gene>
<organismHost>
    <name type="scientific">Chlorella</name>
    <dbReference type="NCBI Taxonomy" id="3071"/>
</organismHost>
<keyword evidence="1" id="KW-1133">Transmembrane helix</keyword>
<keyword evidence="3" id="KW-1185">Reference proteome</keyword>
<name>A7IXA0_PBCVN</name>
<dbReference type="OrthoDB" id="23477at10239"/>
<organism evidence="2 3">
    <name type="scientific">Paramecium bursaria Chlorella virus NY2A</name>
    <name type="common">PBCV-NY2A</name>
    <dbReference type="NCBI Taxonomy" id="46021"/>
    <lineage>
        <taxon>Viruses</taxon>
        <taxon>Varidnaviria</taxon>
        <taxon>Bamfordvirae</taxon>
        <taxon>Nucleocytoviricota</taxon>
        <taxon>Megaviricetes</taxon>
        <taxon>Algavirales</taxon>
        <taxon>Phycodnaviridae</taxon>
        <taxon>Chlorovirus</taxon>
        <taxon>Chlorovirus americanus</taxon>
    </lineage>
</organism>
<reference evidence="2 3" key="1">
    <citation type="journal article" date="2007" name="Virology">
        <title>Sequence and annotation of the 369-kb NY-2A and the 345-kb AR158 viruses that infect Chlorella NC64A.</title>
        <authorList>
            <person name="Fitzgerald L.A."/>
            <person name="Graves M.V."/>
            <person name="Li X."/>
            <person name="Feldblyum T."/>
            <person name="Nierman W.C."/>
            <person name="Van Etten J.L."/>
        </authorList>
    </citation>
    <scope>NUCLEOTIDE SEQUENCE [LARGE SCALE GENOMIC DNA]</scope>
    <source>
        <strain evidence="2 3">NY-2A</strain>
    </source>
</reference>
<keyword evidence="1" id="KW-0472">Membrane</keyword>